<dbReference type="Gene3D" id="1.25.40.10">
    <property type="entry name" value="Tetratricopeptide repeat domain"/>
    <property type="match status" value="1"/>
</dbReference>
<evidence type="ECO:0000313" key="2">
    <source>
        <dbReference type="EMBL" id="GFR74751.1"/>
    </source>
</evidence>
<protein>
    <recommendedName>
        <fullName evidence="1">Rotamase</fullName>
    </recommendedName>
</protein>
<dbReference type="SUPFAM" id="SSF48452">
    <property type="entry name" value="TPR-like"/>
    <property type="match status" value="1"/>
</dbReference>
<name>A0AAV4FQW7_9GAST</name>
<dbReference type="PANTHER" id="PTHR46512:SF9">
    <property type="entry name" value="PEPTIDYLPROLYL ISOMERASE"/>
    <property type="match status" value="1"/>
</dbReference>
<proteinExistence type="predicted"/>
<dbReference type="Proteomes" id="UP000762676">
    <property type="component" value="Unassembled WGS sequence"/>
</dbReference>
<comment type="caution">
    <text evidence="2">The sequence shown here is derived from an EMBL/GenBank/DDBJ whole genome shotgun (WGS) entry which is preliminary data.</text>
</comment>
<accession>A0AAV4FQW7</accession>
<dbReference type="InterPro" id="IPR050754">
    <property type="entry name" value="FKBP4/5/8-like"/>
</dbReference>
<dbReference type="AlphaFoldDB" id="A0AAV4FQW7"/>
<organism evidence="2 3">
    <name type="scientific">Elysia marginata</name>
    <dbReference type="NCBI Taxonomy" id="1093978"/>
    <lineage>
        <taxon>Eukaryota</taxon>
        <taxon>Metazoa</taxon>
        <taxon>Spiralia</taxon>
        <taxon>Lophotrochozoa</taxon>
        <taxon>Mollusca</taxon>
        <taxon>Gastropoda</taxon>
        <taxon>Heterobranchia</taxon>
        <taxon>Euthyneura</taxon>
        <taxon>Panpulmonata</taxon>
        <taxon>Sacoglossa</taxon>
        <taxon>Placobranchoidea</taxon>
        <taxon>Plakobranchidae</taxon>
        <taxon>Elysia</taxon>
    </lineage>
</organism>
<reference evidence="2 3" key="1">
    <citation type="journal article" date="2021" name="Elife">
        <title>Chloroplast acquisition without the gene transfer in kleptoplastic sea slugs, Plakobranchus ocellatus.</title>
        <authorList>
            <person name="Maeda T."/>
            <person name="Takahashi S."/>
            <person name="Yoshida T."/>
            <person name="Shimamura S."/>
            <person name="Takaki Y."/>
            <person name="Nagai Y."/>
            <person name="Toyoda A."/>
            <person name="Suzuki Y."/>
            <person name="Arimoto A."/>
            <person name="Ishii H."/>
            <person name="Satoh N."/>
            <person name="Nishiyama T."/>
            <person name="Hasebe M."/>
            <person name="Maruyama T."/>
            <person name="Minagawa J."/>
            <person name="Obokata J."/>
            <person name="Shigenobu S."/>
        </authorList>
    </citation>
    <scope>NUCLEOTIDE SEQUENCE [LARGE SCALE GENOMIC DNA]</scope>
</reference>
<dbReference type="EMBL" id="BMAT01004504">
    <property type="protein sequence ID" value="GFR74751.1"/>
    <property type="molecule type" value="Genomic_DNA"/>
</dbReference>
<gene>
    <name evidence="2" type="ORF">ElyMa_002170300</name>
</gene>
<keyword evidence="3" id="KW-1185">Reference proteome</keyword>
<sequence length="181" mass="20453">MDTSSTKLTDSEKLAKIRQFKEKGNAAHKEENFKKAAWSYYRAILYIKGLSSNCPDMADLTGMRGPATEKKMSPEMVEESKKLTCDCYNNLAACMLKEADPKYERVIEHCDKALEVSPSNGKALFRKGISLYFLGQFSEALDVLKGAPQGSEVRRYSDLCKARIKQQDKELAHLYKGMFQS</sequence>
<evidence type="ECO:0000313" key="3">
    <source>
        <dbReference type="Proteomes" id="UP000762676"/>
    </source>
</evidence>
<evidence type="ECO:0000256" key="1">
    <source>
        <dbReference type="ARBA" id="ARBA00029569"/>
    </source>
</evidence>
<dbReference type="InterPro" id="IPR011990">
    <property type="entry name" value="TPR-like_helical_dom_sf"/>
</dbReference>
<dbReference type="PANTHER" id="PTHR46512">
    <property type="entry name" value="PEPTIDYLPROLYL ISOMERASE"/>
    <property type="match status" value="1"/>
</dbReference>